<sequence>MQRRPLPVLTSLSTTAARSNTQAGLRMEKTESYGTATPPLHILLVYNTCLTVDSLVRQCSLAGLRNCAGTVHTPGARQAAPVDMGRVGRRANFPLDYTPAVKPATW</sequence>
<feature type="compositionally biased region" description="Polar residues" evidence="1">
    <location>
        <begin position="10"/>
        <end position="23"/>
    </location>
</feature>
<feature type="region of interest" description="Disordered" evidence="1">
    <location>
        <begin position="1"/>
        <end position="26"/>
    </location>
</feature>
<evidence type="ECO:0000313" key="2">
    <source>
        <dbReference type="EMBL" id="KAJ1142533.1"/>
    </source>
</evidence>
<evidence type="ECO:0000313" key="3">
    <source>
        <dbReference type="Proteomes" id="UP001066276"/>
    </source>
</evidence>
<protein>
    <submittedName>
        <fullName evidence="2">Uncharacterized protein</fullName>
    </submittedName>
</protein>
<comment type="caution">
    <text evidence="2">The sequence shown here is derived from an EMBL/GenBank/DDBJ whole genome shotgun (WGS) entry which is preliminary data.</text>
</comment>
<keyword evidence="3" id="KW-1185">Reference proteome</keyword>
<organism evidence="2 3">
    <name type="scientific">Pleurodeles waltl</name>
    <name type="common">Iberian ribbed newt</name>
    <dbReference type="NCBI Taxonomy" id="8319"/>
    <lineage>
        <taxon>Eukaryota</taxon>
        <taxon>Metazoa</taxon>
        <taxon>Chordata</taxon>
        <taxon>Craniata</taxon>
        <taxon>Vertebrata</taxon>
        <taxon>Euteleostomi</taxon>
        <taxon>Amphibia</taxon>
        <taxon>Batrachia</taxon>
        <taxon>Caudata</taxon>
        <taxon>Salamandroidea</taxon>
        <taxon>Salamandridae</taxon>
        <taxon>Pleurodelinae</taxon>
        <taxon>Pleurodeles</taxon>
    </lineage>
</organism>
<proteinExistence type="predicted"/>
<reference evidence="2" key="1">
    <citation type="journal article" date="2022" name="bioRxiv">
        <title>Sequencing and chromosome-scale assembly of the giantPleurodeles waltlgenome.</title>
        <authorList>
            <person name="Brown T."/>
            <person name="Elewa A."/>
            <person name="Iarovenko S."/>
            <person name="Subramanian E."/>
            <person name="Araus A.J."/>
            <person name="Petzold A."/>
            <person name="Susuki M."/>
            <person name="Suzuki K.-i.T."/>
            <person name="Hayashi T."/>
            <person name="Toyoda A."/>
            <person name="Oliveira C."/>
            <person name="Osipova E."/>
            <person name="Leigh N.D."/>
            <person name="Simon A."/>
            <person name="Yun M.H."/>
        </authorList>
    </citation>
    <scope>NUCLEOTIDE SEQUENCE</scope>
    <source>
        <strain evidence="2">20211129_DDA</strain>
        <tissue evidence="2">Liver</tissue>
    </source>
</reference>
<dbReference type="Proteomes" id="UP001066276">
    <property type="component" value="Chromosome 6"/>
</dbReference>
<accession>A0AAV7QVS6</accession>
<name>A0AAV7QVS6_PLEWA</name>
<dbReference type="EMBL" id="JANPWB010000010">
    <property type="protein sequence ID" value="KAJ1142533.1"/>
    <property type="molecule type" value="Genomic_DNA"/>
</dbReference>
<evidence type="ECO:0000256" key="1">
    <source>
        <dbReference type="SAM" id="MobiDB-lite"/>
    </source>
</evidence>
<gene>
    <name evidence="2" type="ORF">NDU88_008847</name>
</gene>
<dbReference type="AlphaFoldDB" id="A0AAV7QVS6"/>